<reference evidence="2 3" key="1">
    <citation type="submission" date="2018-08" db="EMBL/GenBank/DDBJ databases">
        <title>Genomic Encyclopedia of Archaeal and Bacterial Type Strains, Phase II (KMG-II): from individual species to whole genera.</title>
        <authorList>
            <person name="Goeker M."/>
        </authorList>
    </citation>
    <scope>NUCLEOTIDE SEQUENCE [LARGE SCALE GENOMIC DNA]</scope>
    <source>
        <strain evidence="2 3">ATCC 27112</strain>
    </source>
</reference>
<gene>
    <name evidence="2" type="ORF">EI71_01172</name>
</gene>
<dbReference type="AlphaFoldDB" id="A0A397RUG3"/>
<sequence length="336" mass="39030">MIMRKLVKFMLPIATSILSLSLGACAKQDLSQINEEPNNIIAEAINVEGFTKLESIQKDDFLNGTTFKKEEDIKKEYKSLTTTTNYSYHGANHLNEDCVKIYKKVTIDFSTFNLSYFESMWIEGEERGVISMETAKVDNSYTVLYSISYNSFPMDSLDYQRYGVKSRAFYHYDYYPKKQVSGKTKGYFLLSSNEEYMNTLLSESIGNCIYEENYFNLCYTTGYKKDDTYIVLAMNNQIGLEFNNGIVTKKMDYDRTRQTSFGYYEAYVLNGSNQLDRALEMSDEYKKIEGINLNDEYLPLARPDFSLLYYISNSLNNENYYPKEVLNDLTIVDCEE</sequence>
<keyword evidence="3" id="KW-1185">Reference proteome</keyword>
<feature type="signal peptide" evidence="1">
    <location>
        <begin position="1"/>
        <end position="26"/>
    </location>
</feature>
<feature type="chain" id="PRO_5017389201" description="Lipoprotein" evidence="1">
    <location>
        <begin position="27"/>
        <end position="336"/>
    </location>
</feature>
<accession>A0A397RUG3</accession>
<keyword evidence="1" id="KW-0732">Signal</keyword>
<evidence type="ECO:0000313" key="3">
    <source>
        <dbReference type="Proteomes" id="UP000266506"/>
    </source>
</evidence>
<evidence type="ECO:0000256" key="1">
    <source>
        <dbReference type="SAM" id="SignalP"/>
    </source>
</evidence>
<organism evidence="2 3">
    <name type="scientific">Anaeroplasma bactoclasticum</name>
    <dbReference type="NCBI Taxonomy" id="2088"/>
    <lineage>
        <taxon>Bacteria</taxon>
        <taxon>Bacillati</taxon>
        <taxon>Mycoplasmatota</taxon>
        <taxon>Mollicutes</taxon>
        <taxon>Anaeroplasmatales</taxon>
        <taxon>Anaeroplasmataceae</taxon>
        <taxon>Anaeroplasma</taxon>
    </lineage>
</organism>
<name>A0A397RUG3_9MOLU</name>
<evidence type="ECO:0008006" key="4">
    <source>
        <dbReference type="Google" id="ProtNLM"/>
    </source>
</evidence>
<dbReference type="Proteomes" id="UP000266506">
    <property type="component" value="Unassembled WGS sequence"/>
</dbReference>
<dbReference type="InParanoid" id="A0A397RUG3"/>
<evidence type="ECO:0000313" key="2">
    <source>
        <dbReference type="EMBL" id="RIA75765.1"/>
    </source>
</evidence>
<protein>
    <recommendedName>
        <fullName evidence="4">Lipoprotein</fullName>
    </recommendedName>
</protein>
<proteinExistence type="predicted"/>
<dbReference type="EMBL" id="QXEV01000011">
    <property type="protein sequence ID" value="RIA75765.1"/>
    <property type="molecule type" value="Genomic_DNA"/>
</dbReference>
<comment type="caution">
    <text evidence="2">The sequence shown here is derived from an EMBL/GenBank/DDBJ whole genome shotgun (WGS) entry which is preliminary data.</text>
</comment>
<dbReference type="PROSITE" id="PS51257">
    <property type="entry name" value="PROKAR_LIPOPROTEIN"/>
    <property type="match status" value="1"/>
</dbReference>